<dbReference type="InterPro" id="IPR016188">
    <property type="entry name" value="PurM-like_N"/>
</dbReference>
<dbReference type="InterPro" id="IPR010918">
    <property type="entry name" value="PurM-like_C_dom"/>
</dbReference>
<dbReference type="HAMAP" id="MF_02128">
    <property type="entry name" value="TMP_kinase"/>
    <property type="match status" value="1"/>
</dbReference>
<dbReference type="RefSeq" id="WP_106153172.1">
    <property type="nucleotide sequence ID" value="NZ_PVTS01000008.1"/>
</dbReference>
<evidence type="ECO:0000259" key="4">
    <source>
        <dbReference type="Pfam" id="PF02769"/>
    </source>
</evidence>
<feature type="domain" description="PurM-like C-terminal" evidence="4">
    <location>
        <begin position="236"/>
        <end position="325"/>
    </location>
</feature>
<comment type="pathway">
    <text evidence="2">Cofactor biosynthesis; thiamine diphosphate biosynthesis; thiamine diphosphate from thiamine phosphate: step 1/1.</text>
</comment>
<feature type="binding site" evidence="2">
    <location>
        <position position="83"/>
    </location>
    <ligand>
        <name>Mg(2+)</name>
        <dbReference type="ChEBI" id="CHEBI:18420"/>
        <label>4</label>
    </ligand>
</feature>
<reference evidence="5 6" key="1">
    <citation type="submission" date="2018-07" db="EMBL/GenBank/DDBJ databases">
        <title>Freshwater and sediment microbial communities from various areas in North America, analyzing microbe dynamics in response to fracking.</title>
        <authorList>
            <person name="Lamendella R."/>
        </authorList>
    </citation>
    <scope>NUCLEOTIDE SEQUENCE [LARGE SCALE GENOMIC DNA]</scope>
    <source>
        <strain evidence="5 6">160A</strain>
    </source>
</reference>
<keyword evidence="2" id="KW-0547">Nucleotide-binding</keyword>
<dbReference type="PANTHER" id="PTHR30270">
    <property type="entry name" value="THIAMINE-MONOPHOSPHATE KINASE"/>
    <property type="match status" value="1"/>
</dbReference>
<dbReference type="EC" id="2.7.4.16" evidence="2"/>
<comment type="miscellaneous">
    <text evidence="2">Reaction mechanism of ThiL seems to utilize a direct, inline transfer of the gamma-phosphate of ATP to TMP rather than a phosphorylated enzyme intermediate.</text>
</comment>
<sequence length="350" mass="38016">MSKTVTPLSEIGLFGLIEHIEKTFPNRRSNTLCGIKNDASITGAEGDELVTAQNLLLEGIHFDLTYYPLRHLGYKTVVAGISDVIAAGVVPTHLSLALGLSSKMSLEAVELLMEGVAMACQKYELDLTGFRPSSSLTGLTISTSAFGFAPKGKTLNRSGAKENDLICVTGDFGAAFMGLQLLEREKQVMKETGQNDPDFGGYDYLLERQLKPEARIELLTQLQEAALEPTSMSLVREGLAAALLRLCKASGTGCNIYENKVPIDHSTSTLAEEMEINPLVAALNGGEDYEMLFTLSLDDYQKIEKEGKGLKDVFVIGHITPESKGYTLETNAGEEIELKARGWGNEENKN</sequence>
<dbReference type="Proteomes" id="UP000252733">
    <property type="component" value="Unassembled WGS sequence"/>
</dbReference>
<dbReference type="InterPro" id="IPR036921">
    <property type="entry name" value="PurM-like_N_sf"/>
</dbReference>
<feature type="binding site" evidence="2">
    <location>
        <position position="38"/>
    </location>
    <ligand>
        <name>Mg(2+)</name>
        <dbReference type="ChEBI" id="CHEBI:18420"/>
        <label>3</label>
    </ligand>
</feature>
<feature type="binding site" evidence="2">
    <location>
        <position position="38"/>
    </location>
    <ligand>
        <name>Mg(2+)</name>
        <dbReference type="ChEBI" id="CHEBI:18420"/>
        <label>4</label>
    </ligand>
</feature>
<dbReference type="GO" id="GO:0000287">
    <property type="term" value="F:magnesium ion binding"/>
    <property type="evidence" value="ECO:0007669"/>
    <property type="project" value="UniProtKB-UniRule"/>
</dbReference>
<dbReference type="PANTHER" id="PTHR30270:SF0">
    <property type="entry name" value="THIAMINE-MONOPHOSPHATE KINASE"/>
    <property type="match status" value="1"/>
</dbReference>
<evidence type="ECO:0000259" key="3">
    <source>
        <dbReference type="Pfam" id="PF00586"/>
    </source>
</evidence>
<dbReference type="GO" id="GO:0005524">
    <property type="term" value="F:ATP binding"/>
    <property type="evidence" value="ECO:0007669"/>
    <property type="project" value="UniProtKB-UniRule"/>
</dbReference>
<feature type="binding site" evidence="2">
    <location>
        <position position="343"/>
    </location>
    <ligand>
        <name>substrate</name>
    </ligand>
</feature>
<comment type="caution">
    <text evidence="5">The sequence shown here is derived from an EMBL/GenBank/DDBJ whole genome shotgun (WGS) entry which is preliminary data.</text>
</comment>
<comment type="catalytic activity">
    <reaction evidence="2">
        <text>thiamine phosphate + ATP = thiamine diphosphate + ADP</text>
        <dbReference type="Rhea" id="RHEA:15913"/>
        <dbReference type="ChEBI" id="CHEBI:30616"/>
        <dbReference type="ChEBI" id="CHEBI:37575"/>
        <dbReference type="ChEBI" id="CHEBI:58937"/>
        <dbReference type="ChEBI" id="CHEBI:456216"/>
        <dbReference type="EC" id="2.7.4.16"/>
    </reaction>
</comment>
<feature type="binding site" evidence="2">
    <location>
        <position position="83"/>
    </location>
    <ligand>
        <name>Mg(2+)</name>
        <dbReference type="ChEBI" id="CHEBI:18420"/>
        <label>3</label>
    </ligand>
</feature>
<name>A0A2T0XLM4_9BACT</name>
<dbReference type="Pfam" id="PF02769">
    <property type="entry name" value="AIRS_C"/>
    <property type="match status" value="1"/>
</dbReference>
<feature type="binding site" evidence="2">
    <location>
        <position position="287"/>
    </location>
    <ligand>
        <name>substrate</name>
    </ligand>
</feature>
<dbReference type="Pfam" id="PF00586">
    <property type="entry name" value="AIRS"/>
    <property type="match status" value="1"/>
</dbReference>
<protein>
    <recommendedName>
        <fullName evidence="2">Thiamine-monophosphate kinase</fullName>
        <shortName evidence="2">TMP kinase</shortName>
        <shortName evidence="2">Thiamine-phosphate kinase</shortName>
        <ecNumber evidence="2">2.7.4.16</ecNumber>
    </recommendedName>
</protein>
<dbReference type="UniPathway" id="UPA00060">
    <property type="reaction ID" value="UER00142"/>
</dbReference>
<dbReference type="CDD" id="cd02194">
    <property type="entry name" value="ThiL"/>
    <property type="match status" value="1"/>
</dbReference>
<evidence type="ECO:0000313" key="5">
    <source>
        <dbReference type="EMBL" id="RCW37393.1"/>
    </source>
</evidence>
<dbReference type="NCBIfam" id="TIGR01379">
    <property type="entry name" value="thiL"/>
    <property type="match status" value="1"/>
</dbReference>
<dbReference type="OrthoDB" id="9802811at2"/>
<comment type="function">
    <text evidence="2">Catalyzes the ATP-dependent phosphorylation of thiamine-monophosphate (TMP) to form thiamine-pyrophosphate (TPP), the active form of vitamin B1.</text>
</comment>
<gene>
    <name evidence="2" type="primary">thiL</name>
    <name evidence="5" type="ORF">DFO77_10686</name>
</gene>
<comment type="caution">
    <text evidence="2">Lacks conserved residue(s) required for the propagation of feature annotation.</text>
</comment>
<feature type="binding site" evidence="2">
    <location>
        <position position="61"/>
    </location>
    <ligand>
        <name>substrate</name>
    </ligand>
</feature>
<evidence type="ECO:0000256" key="2">
    <source>
        <dbReference type="HAMAP-Rule" id="MF_02128"/>
    </source>
</evidence>
<dbReference type="InterPro" id="IPR036676">
    <property type="entry name" value="PurM-like_C_sf"/>
</dbReference>
<dbReference type="GO" id="GO:0009030">
    <property type="term" value="F:thiamine-phosphate kinase activity"/>
    <property type="evidence" value="ECO:0007669"/>
    <property type="project" value="UniProtKB-UniRule"/>
</dbReference>
<dbReference type="SUPFAM" id="SSF55326">
    <property type="entry name" value="PurM N-terminal domain-like"/>
    <property type="match status" value="1"/>
</dbReference>
<dbReference type="InterPro" id="IPR006283">
    <property type="entry name" value="ThiL-like"/>
</dbReference>
<dbReference type="SUPFAM" id="SSF56042">
    <property type="entry name" value="PurM C-terminal domain-like"/>
    <property type="match status" value="1"/>
</dbReference>
<dbReference type="GO" id="GO:0009228">
    <property type="term" value="P:thiamine biosynthetic process"/>
    <property type="evidence" value="ECO:0007669"/>
    <property type="project" value="UniProtKB-KW"/>
</dbReference>
<dbReference type="AlphaFoldDB" id="A0A2T0XLM4"/>
<keyword evidence="1 2" id="KW-0784">Thiamine biosynthesis</keyword>
<dbReference type="PIRSF" id="PIRSF005303">
    <property type="entry name" value="Thiam_monoph_kin"/>
    <property type="match status" value="1"/>
</dbReference>
<comment type="similarity">
    <text evidence="2">Belongs to the thiamine-monophosphate kinase family.</text>
</comment>
<feature type="binding site" evidence="2">
    <location>
        <position position="157"/>
    </location>
    <ligand>
        <name>ATP</name>
        <dbReference type="ChEBI" id="CHEBI:30616"/>
    </ligand>
</feature>
<accession>A0A2T0XLM4</accession>
<keyword evidence="2" id="KW-0808">Transferase</keyword>
<dbReference type="Gene3D" id="3.30.1330.10">
    <property type="entry name" value="PurM-like, N-terminal domain"/>
    <property type="match status" value="1"/>
</dbReference>
<feature type="domain" description="PurM-like N-terminal" evidence="3">
    <location>
        <begin position="38"/>
        <end position="148"/>
    </location>
</feature>
<keyword evidence="2" id="KW-0460">Magnesium</keyword>
<dbReference type="GO" id="GO:0009229">
    <property type="term" value="P:thiamine diphosphate biosynthetic process"/>
    <property type="evidence" value="ECO:0007669"/>
    <property type="project" value="UniProtKB-UniRule"/>
</dbReference>
<proteinExistence type="inferred from homology"/>
<keyword evidence="2 5" id="KW-0418">Kinase</keyword>
<organism evidence="5 6">
    <name type="scientific">Marinilabilia salmonicolor</name>
    <dbReference type="NCBI Taxonomy" id="989"/>
    <lineage>
        <taxon>Bacteria</taxon>
        <taxon>Pseudomonadati</taxon>
        <taxon>Bacteroidota</taxon>
        <taxon>Bacteroidia</taxon>
        <taxon>Marinilabiliales</taxon>
        <taxon>Marinilabiliaceae</taxon>
        <taxon>Marinilabilia</taxon>
    </lineage>
</organism>
<keyword evidence="2" id="KW-0067">ATP-binding</keyword>
<dbReference type="EMBL" id="QPIZ01000006">
    <property type="protein sequence ID" value="RCW37393.1"/>
    <property type="molecule type" value="Genomic_DNA"/>
</dbReference>
<keyword evidence="2" id="KW-0479">Metal-binding</keyword>
<evidence type="ECO:0000256" key="1">
    <source>
        <dbReference type="ARBA" id="ARBA00022977"/>
    </source>
</evidence>
<feature type="binding site" evidence="2">
    <location>
        <position position="83"/>
    </location>
    <ligand>
        <name>Mg(2+)</name>
        <dbReference type="ChEBI" id="CHEBI:18420"/>
        <label>2</label>
    </ligand>
</feature>
<dbReference type="Gene3D" id="3.90.650.10">
    <property type="entry name" value="PurM-like C-terminal domain"/>
    <property type="match status" value="1"/>
</dbReference>
<dbReference type="STRING" id="1168289.GCA_000259075_03843"/>
<keyword evidence="6" id="KW-1185">Reference proteome</keyword>
<evidence type="ECO:0000313" key="6">
    <source>
        <dbReference type="Proteomes" id="UP000252733"/>
    </source>
</evidence>